<proteinExistence type="predicted"/>
<dbReference type="HOGENOM" id="CLU_1914227_0_0_11"/>
<organism evidence="1 2">
    <name type="scientific">Intrasporangium calvum (strain ATCC 23552 / DSM 43043 / JCM 3097 / NBRC 12989 / NCIMB 10167 / NRRL B-3866 / 7 KIP)</name>
    <dbReference type="NCBI Taxonomy" id="710696"/>
    <lineage>
        <taxon>Bacteria</taxon>
        <taxon>Bacillati</taxon>
        <taxon>Actinomycetota</taxon>
        <taxon>Actinomycetes</taxon>
        <taxon>Micrococcales</taxon>
        <taxon>Intrasporangiaceae</taxon>
        <taxon>Intrasporangium</taxon>
    </lineage>
</organism>
<evidence type="ECO:0000313" key="1">
    <source>
        <dbReference type="EMBL" id="ADU49467.1"/>
    </source>
</evidence>
<reference evidence="1 2" key="1">
    <citation type="journal article" date="2010" name="Stand. Genomic Sci.">
        <title>Complete genome sequence of Intrasporangium calvum type strain (7 KIP).</title>
        <authorList>
            <person name="Del Rio T.G."/>
            <person name="Chertkov O."/>
            <person name="Yasawong M."/>
            <person name="Lucas S."/>
            <person name="Deshpande S."/>
            <person name="Cheng J.F."/>
            <person name="Detter C."/>
            <person name="Tapia R."/>
            <person name="Han C."/>
            <person name="Goodwin L."/>
            <person name="Pitluck S."/>
            <person name="Liolios K."/>
            <person name="Ivanova N."/>
            <person name="Mavromatis K."/>
            <person name="Pati A."/>
            <person name="Chen A."/>
            <person name="Palaniappan K."/>
            <person name="Land M."/>
            <person name="Hauser L."/>
            <person name="Chang Y.J."/>
            <person name="Jeffries C.D."/>
            <person name="Rohde M."/>
            <person name="Pukall R."/>
            <person name="Sikorski J."/>
            <person name="Goker M."/>
            <person name="Woyke T."/>
            <person name="Bristow J."/>
            <person name="Eisen J.A."/>
            <person name="Markowitz V."/>
            <person name="Hugenholtz P."/>
            <person name="Kyrpides N.C."/>
            <person name="Klenk H.P."/>
            <person name="Lapidus A."/>
        </authorList>
    </citation>
    <scope>NUCLEOTIDE SEQUENCE [LARGE SCALE GENOMIC DNA]</scope>
    <source>
        <strain evidence="2">ATCC 23552 / DSM 43043 / JCM 3097 / NBRC 12989 / 7 KIP</strain>
    </source>
</reference>
<protein>
    <submittedName>
        <fullName evidence="1">Uncharacterized protein</fullName>
    </submittedName>
</protein>
<dbReference type="KEGG" id="ica:Intca_2972"/>
<dbReference type="EMBL" id="CP002343">
    <property type="protein sequence ID" value="ADU49467.1"/>
    <property type="molecule type" value="Genomic_DNA"/>
</dbReference>
<gene>
    <name evidence="1" type="ordered locus">Intca_2972</name>
</gene>
<accession>E6SBD9</accession>
<sequence length="132" mass="15390">MEYVPVVDRPPGPRISREPLDQYPYLRGLSLDWLDRYDESALDEVDEFLRSHREGIDRESAGHDLSVYLCNWVVVNVEAAYWVLDQFGTCYVELGDVQLDPYRHVVQCIADRRPVARRFVLQAWKLEPPGLV</sequence>
<name>E6SBD9_INTC7</name>
<dbReference type="Proteomes" id="UP000008914">
    <property type="component" value="Chromosome"/>
</dbReference>
<dbReference type="AlphaFoldDB" id="E6SBD9"/>
<keyword evidence="2" id="KW-1185">Reference proteome</keyword>
<evidence type="ECO:0000313" key="2">
    <source>
        <dbReference type="Proteomes" id="UP000008914"/>
    </source>
</evidence>